<evidence type="ECO:0000256" key="8">
    <source>
        <dbReference type="SAM" id="MobiDB-lite"/>
    </source>
</evidence>
<dbReference type="InterPro" id="IPR050879">
    <property type="entry name" value="Acyltransferase_3"/>
</dbReference>
<feature type="transmembrane region" description="Helical" evidence="9">
    <location>
        <begin position="307"/>
        <end position="326"/>
    </location>
</feature>
<dbReference type="PANTHER" id="PTHR23028:SF53">
    <property type="entry name" value="ACYL_TRANSF_3 DOMAIN-CONTAINING PROTEIN"/>
    <property type="match status" value="1"/>
</dbReference>
<evidence type="ECO:0000256" key="6">
    <source>
        <dbReference type="ARBA" id="ARBA00023136"/>
    </source>
</evidence>
<feature type="region of interest" description="Disordered" evidence="8">
    <location>
        <begin position="618"/>
        <end position="640"/>
    </location>
</feature>
<evidence type="ECO:0000256" key="9">
    <source>
        <dbReference type="SAM" id="Phobius"/>
    </source>
</evidence>
<keyword evidence="3" id="KW-0808">Transferase</keyword>
<dbReference type="Pfam" id="PF01757">
    <property type="entry name" value="Acyl_transf_3"/>
    <property type="match status" value="1"/>
</dbReference>
<name>A0A561DWW5_9MICO</name>
<evidence type="ECO:0000256" key="4">
    <source>
        <dbReference type="ARBA" id="ARBA00022692"/>
    </source>
</evidence>
<evidence type="ECO:0000259" key="10">
    <source>
        <dbReference type="Pfam" id="PF01757"/>
    </source>
</evidence>
<feature type="transmembrane region" description="Helical" evidence="9">
    <location>
        <begin position="148"/>
        <end position="168"/>
    </location>
</feature>
<evidence type="ECO:0000256" key="5">
    <source>
        <dbReference type="ARBA" id="ARBA00022989"/>
    </source>
</evidence>
<keyword evidence="13" id="KW-1185">Reference proteome</keyword>
<evidence type="ECO:0000259" key="11">
    <source>
        <dbReference type="Pfam" id="PF19040"/>
    </source>
</evidence>
<evidence type="ECO:0000256" key="7">
    <source>
        <dbReference type="ARBA" id="ARBA00023315"/>
    </source>
</evidence>
<feature type="compositionally biased region" description="Low complexity" evidence="8">
    <location>
        <begin position="618"/>
        <end position="628"/>
    </location>
</feature>
<dbReference type="SUPFAM" id="SSF52266">
    <property type="entry name" value="SGNH hydrolase"/>
    <property type="match status" value="1"/>
</dbReference>
<feature type="transmembrane region" description="Helical" evidence="9">
    <location>
        <begin position="237"/>
        <end position="255"/>
    </location>
</feature>
<feature type="transmembrane region" description="Helical" evidence="9">
    <location>
        <begin position="188"/>
        <end position="206"/>
    </location>
</feature>
<dbReference type="Gene3D" id="3.40.50.1110">
    <property type="entry name" value="SGNH hydrolase"/>
    <property type="match status" value="1"/>
</dbReference>
<feature type="transmembrane region" description="Helical" evidence="9">
    <location>
        <begin position="126"/>
        <end position="141"/>
    </location>
</feature>
<proteinExistence type="predicted"/>
<keyword evidence="2" id="KW-1003">Cell membrane</keyword>
<feature type="transmembrane region" description="Helical" evidence="9">
    <location>
        <begin position="276"/>
        <end position="295"/>
    </location>
</feature>
<dbReference type="CDD" id="cd00229">
    <property type="entry name" value="SGNH_hydrolase"/>
    <property type="match status" value="1"/>
</dbReference>
<evidence type="ECO:0000256" key="1">
    <source>
        <dbReference type="ARBA" id="ARBA00004651"/>
    </source>
</evidence>
<comment type="subcellular location">
    <subcellularLocation>
        <location evidence="1">Cell membrane</location>
        <topology evidence="1">Multi-pass membrane protein</topology>
    </subcellularLocation>
</comment>
<dbReference type="AlphaFoldDB" id="A0A561DWW5"/>
<keyword evidence="6 9" id="KW-0472">Membrane</keyword>
<dbReference type="Pfam" id="PF19040">
    <property type="entry name" value="SGNH"/>
    <property type="match status" value="1"/>
</dbReference>
<dbReference type="InterPro" id="IPR002656">
    <property type="entry name" value="Acyl_transf_3_dom"/>
</dbReference>
<sequence>MVFHATNSQPKGGFFAVDVFFALSGYLIAGLLIAESRAWGSIDLANFYVRRARRLLPGLVLAIVGITLICPRVLDSIAVATMKGDAISTVFYYANWHFIDTGQSYFAQFGDASPYRQMWTLAIEEQFYFVLPALMIALLAITRGNRRLIAGALCGLAVLSAIWMWLLYTPGTDPSRVYYGSDTRAQDLFLGSTLAVVVSLLPMKRLREYASRFTALGVVALVAMFVFFFGVGEYADFTYRGGFFVFVLATCALITSVEVQQNGPVARLLGYRPWSWIGKISYGLYLWHWPIFVMLTPGRTGLSGPVLFVVRFALSFAAGAASYYLVEQPIRMRGLKNVLGRSGSLITGFIILPLTAVATIVFTPSVSANPLLTAKSGSEQQTAATNASAAMRVLIVGDSVGFSIGYAFPQASYPNVSVAGDVIIGCGTAEQHLVVNGVPQPQSSSDTSCDNVFGKWAADVKANRANVVIWSLGGWDVYDHVIDGKIVKEESPQYAAYFRSRLEMGLQQLGPNVQVVIPNVPCYHYTSYVVDGQDMAPDRNDPARAAALNKILAGFAAAHPRQVHIFDVAADVCPGGKYVNSLDGVKQVRMDGVHYTVQGAALFWKWIMPTLERVTGDSATARPASAAPSTPPVSPTTSSR</sequence>
<dbReference type="GO" id="GO:0016747">
    <property type="term" value="F:acyltransferase activity, transferring groups other than amino-acyl groups"/>
    <property type="evidence" value="ECO:0007669"/>
    <property type="project" value="InterPro"/>
</dbReference>
<evidence type="ECO:0000313" key="13">
    <source>
        <dbReference type="Proteomes" id="UP000318297"/>
    </source>
</evidence>
<dbReference type="Proteomes" id="UP000318297">
    <property type="component" value="Unassembled WGS sequence"/>
</dbReference>
<gene>
    <name evidence="12" type="ORF">BKA23_3232</name>
</gene>
<keyword evidence="7" id="KW-0012">Acyltransferase</keyword>
<protein>
    <submittedName>
        <fullName evidence="12">Peptidoglycan/LPS O-acetylase OafA/YrhL</fullName>
    </submittedName>
</protein>
<keyword evidence="5 9" id="KW-1133">Transmembrane helix</keyword>
<feature type="domain" description="Acyltransferase 3" evidence="10">
    <location>
        <begin position="13"/>
        <end position="318"/>
    </location>
</feature>
<accession>A0A561DWW5</accession>
<dbReference type="InterPro" id="IPR036514">
    <property type="entry name" value="SGNH_hydro_sf"/>
</dbReference>
<dbReference type="GO" id="GO:0005886">
    <property type="term" value="C:plasma membrane"/>
    <property type="evidence" value="ECO:0007669"/>
    <property type="project" value="UniProtKB-SubCell"/>
</dbReference>
<feature type="domain" description="SGNH" evidence="11">
    <location>
        <begin position="389"/>
        <end position="602"/>
    </location>
</feature>
<feature type="transmembrane region" description="Helical" evidence="9">
    <location>
        <begin position="338"/>
        <end position="362"/>
    </location>
</feature>
<evidence type="ECO:0000256" key="3">
    <source>
        <dbReference type="ARBA" id="ARBA00022679"/>
    </source>
</evidence>
<dbReference type="GO" id="GO:0009103">
    <property type="term" value="P:lipopolysaccharide biosynthetic process"/>
    <property type="evidence" value="ECO:0007669"/>
    <property type="project" value="TreeGrafter"/>
</dbReference>
<evidence type="ECO:0000313" key="12">
    <source>
        <dbReference type="EMBL" id="TWE07865.1"/>
    </source>
</evidence>
<comment type="caution">
    <text evidence="12">The sequence shown here is derived from an EMBL/GenBank/DDBJ whole genome shotgun (WGS) entry which is preliminary data.</text>
</comment>
<evidence type="ECO:0000256" key="2">
    <source>
        <dbReference type="ARBA" id="ARBA00022475"/>
    </source>
</evidence>
<feature type="transmembrane region" description="Helical" evidence="9">
    <location>
        <begin position="12"/>
        <end position="34"/>
    </location>
</feature>
<reference evidence="12 13" key="1">
    <citation type="submission" date="2019-06" db="EMBL/GenBank/DDBJ databases">
        <title>Sequencing the genomes of 1000 actinobacteria strains.</title>
        <authorList>
            <person name="Klenk H.-P."/>
        </authorList>
    </citation>
    <scope>NUCLEOTIDE SEQUENCE [LARGE SCALE GENOMIC DNA]</scope>
    <source>
        <strain evidence="12 13">DSM 19560</strain>
    </source>
</reference>
<organism evidence="12 13">
    <name type="scientific">Rudaeicoccus suwonensis</name>
    <dbReference type="NCBI Taxonomy" id="657409"/>
    <lineage>
        <taxon>Bacteria</taxon>
        <taxon>Bacillati</taxon>
        <taxon>Actinomycetota</taxon>
        <taxon>Actinomycetes</taxon>
        <taxon>Micrococcales</taxon>
        <taxon>Dermacoccaceae</taxon>
        <taxon>Rudaeicoccus</taxon>
    </lineage>
</organism>
<feature type="transmembrane region" description="Helical" evidence="9">
    <location>
        <begin position="213"/>
        <end position="231"/>
    </location>
</feature>
<dbReference type="EMBL" id="VIVQ01000004">
    <property type="protein sequence ID" value="TWE07865.1"/>
    <property type="molecule type" value="Genomic_DNA"/>
</dbReference>
<keyword evidence="4 9" id="KW-0812">Transmembrane</keyword>
<feature type="transmembrane region" description="Helical" evidence="9">
    <location>
        <begin position="55"/>
        <end position="74"/>
    </location>
</feature>
<dbReference type="PANTHER" id="PTHR23028">
    <property type="entry name" value="ACETYLTRANSFERASE"/>
    <property type="match status" value="1"/>
</dbReference>
<dbReference type="InterPro" id="IPR043968">
    <property type="entry name" value="SGNH"/>
</dbReference>